<dbReference type="PANTHER" id="PTHR15955">
    <property type="entry name" value="RWD DOMAIN CONTAINING PROTEIN 2"/>
    <property type="match status" value="1"/>
</dbReference>
<proteinExistence type="predicted"/>
<feature type="domain" description="Small nuclear ribonucleoprotein Prp3 C-terminal" evidence="2">
    <location>
        <begin position="183"/>
        <end position="242"/>
    </location>
</feature>
<evidence type="ECO:0000256" key="1">
    <source>
        <dbReference type="SAM" id="MobiDB-lite"/>
    </source>
</evidence>
<accession>A0ABR1IPF0</accession>
<feature type="compositionally biased region" description="Polar residues" evidence="1">
    <location>
        <begin position="85"/>
        <end position="96"/>
    </location>
</feature>
<dbReference type="EMBL" id="JBANRG010000110">
    <property type="protein sequence ID" value="KAK7435212.1"/>
    <property type="molecule type" value="Genomic_DNA"/>
</dbReference>
<protein>
    <recommendedName>
        <fullName evidence="2">Small nuclear ribonucleoprotein Prp3 C-terminal domain-containing protein</fullName>
    </recommendedName>
</protein>
<dbReference type="Pfam" id="PF06544">
    <property type="entry name" value="Prp3_C"/>
    <property type="match status" value="1"/>
</dbReference>
<feature type="region of interest" description="Disordered" evidence="1">
    <location>
        <begin position="85"/>
        <end position="109"/>
    </location>
</feature>
<dbReference type="PANTHER" id="PTHR15955:SF8">
    <property type="entry name" value="RWD DOMAIN-CONTAINING PROTEIN 2B-RELATED"/>
    <property type="match status" value="1"/>
</dbReference>
<evidence type="ECO:0000259" key="2">
    <source>
        <dbReference type="Pfam" id="PF06544"/>
    </source>
</evidence>
<dbReference type="InterPro" id="IPR017359">
    <property type="entry name" value="Phi-like"/>
</dbReference>
<dbReference type="Proteomes" id="UP001498398">
    <property type="component" value="Unassembled WGS sequence"/>
</dbReference>
<sequence>MSLPLEKQLEELQLINCSLLPGEVLTFLDYCKIWDELLHEYSSGTLSINKTEHGIAEIPQATFQVSLETWNVWFEITFPHAYAGSNSGDNTGSGEPQVSVKGEDTTRTEQEEWLEVVREKLAEIGETEYPIYQLLFLHLLPLLHEKADSASTLASTEPLSNFQAQGQTDRLHRRHISQIYHALFVSHHLVSPKKRRSLQGWSSSLRISGFAKLGYPGVIYAQGSKEDVEEFVENVKGMQWLALRLRFLEVLPDEMKAGSREDEAGLEGWKELQKVGEVMEEMRRIGREKYVVEMGIGSAGTGTSS</sequence>
<gene>
    <name evidence="3" type="ORF">VKT23_019781</name>
</gene>
<keyword evidence="4" id="KW-1185">Reference proteome</keyword>
<organism evidence="3 4">
    <name type="scientific">Marasmiellus scandens</name>
    <dbReference type="NCBI Taxonomy" id="2682957"/>
    <lineage>
        <taxon>Eukaryota</taxon>
        <taxon>Fungi</taxon>
        <taxon>Dikarya</taxon>
        <taxon>Basidiomycota</taxon>
        <taxon>Agaricomycotina</taxon>
        <taxon>Agaricomycetes</taxon>
        <taxon>Agaricomycetidae</taxon>
        <taxon>Agaricales</taxon>
        <taxon>Marasmiineae</taxon>
        <taxon>Omphalotaceae</taxon>
        <taxon>Marasmiellus</taxon>
    </lineage>
</organism>
<dbReference type="InterPro" id="IPR059181">
    <property type="entry name" value="RWDD2A-B_C"/>
</dbReference>
<dbReference type="InterPro" id="IPR010541">
    <property type="entry name" value="Prp3_C"/>
</dbReference>
<reference evidence="3 4" key="1">
    <citation type="submission" date="2024-01" db="EMBL/GenBank/DDBJ databases">
        <title>A draft genome for the cacao thread blight pathogen Marasmiellus scandens.</title>
        <authorList>
            <person name="Baruah I.K."/>
            <person name="Leung J."/>
            <person name="Bukari Y."/>
            <person name="Amoako-Attah I."/>
            <person name="Meinhardt L.W."/>
            <person name="Bailey B.A."/>
            <person name="Cohen S.P."/>
        </authorList>
    </citation>
    <scope>NUCLEOTIDE SEQUENCE [LARGE SCALE GENOMIC DNA]</scope>
    <source>
        <strain evidence="3 4">GH-19</strain>
    </source>
</reference>
<dbReference type="CDD" id="cd24163">
    <property type="entry name" value="RWDD2_C"/>
    <property type="match status" value="1"/>
</dbReference>
<name>A0ABR1IPF0_9AGAR</name>
<evidence type="ECO:0000313" key="3">
    <source>
        <dbReference type="EMBL" id="KAK7435212.1"/>
    </source>
</evidence>
<evidence type="ECO:0000313" key="4">
    <source>
        <dbReference type="Proteomes" id="UP001498398"/>
    </source>
</evidence>
<comment type="caution">
    <text evidence="3">The sequence shown here is derived from an EMBL/GenBank/DDBJ whole genome shotgun (WGS) entry which is preliminary data.</text>
</comment>